<name>A0A952FRN2_9PROT</name>
<gene>
    <name evidence="2" type="ORF">JF625_23820</name>
</gene>
<feature type="compositionally biased region" description="Basic and acidic residues" evidence="1">
    <location>
        <begin position="180"/>
        <end position="197"/>
    </location>
</feature>
<proteinExistence type="predicted"/>
<dbReference type="EMBL" id="JAEKLZ010000364">
    <property type="protein sequence ID" value="MBW8728160.1"/>
    <property type="molecule type" value="Genomic_DNA"/>
</dbReference>
<dbReference type="Proteomes" id="UP000700706">
    <property type="component" value="Unassembled WGS sequence"/>
</dbReference>
<dbReference type="AlphaFoldDB" id="A0A952FRN2"/>
<comment type="caution">
    <text evidence="2">The sequence shown here is derived from an EMBL/GenBank/DDBJ whole genome shotgun (WGS) entry which is preliminary data.</text>
</comment>
<accession>A0A952FRN2</accession>
<feature type="region of interest" description="Disordered" evidence="1">
    <location>
        <begin position="162"/>
        <end position="226"/>
    </location>
</feature>
<evidence type="ECO:0000256" key="1">
    <source>
        <dbReference type="SAM" id="MobiDB-lite"/>
    </source>
</evidence>
<evidence type="ECO:0008006" key="4">
    <source>
        <dbReference type="Google" id="ProtNLM"/>
    </source>
</evidence>
<protein>
    <recommendedName>
        <fullName evidence="4">Double-strand break repair protein AddB</fullName>
    </recommendedName>
</protein>
<sequence>MTPRVFTIPAGGGVADALARGLLAQAAGDPLALGAMTVLLPGRRAGTTLRDAFLRAAEGKPLLLPRLLPVGDIDADALGLAAGETPAVAEALELPPAIQPRQRQILLARLVLARGDQEVGADQAMHLAAALARLLDEVQAEGLGFDRLDGLVPAELAEHWQETLRPGPGRGLAGHAPGRPGDRRRPAGHQPGRDRAAARGRVAAAGRPGAARPGPLHGWRELGPAG</sequence>
<reference evidence="2" key="1">
    <citation type="submission" date="2020-06" db="EMBL/GenBank/DDBJ databases">
        <title>Stable isotope informed genome-resolved metagenomics uncovers potential trophic interactions in rhizosphere soil.</title>
        <authorList>
            <person name="Starr E.P."/>
            <person name="Shi S."/>
            <person name="Blazewicz S.J."/>
            <person name="Koch B.J."/>
            <person name="Probst A.J."/>
            <person name="Hungate B.A."/>
            <person name="Pett-Ridge J."/>
            <person name="Firestone M.K."/>
            <person name="Banfield J.F."/>
        </authorList>
    </citation>
    <scope>NUCLEOTIDE SEQUENCE</scope>
    <source>
        <strain evidence="2">YM_69_17</strain>
    </source>
</reference>
<evidence type="ECO:0000313" key="3">
    <source>
        <dbReference type="Proteomes" id="UP000700706"/>
    </source>
</evidence>
<organism evidence="2 3">
    <name type="scientific">Inquilinus limosus</name>
    <dbReference type="NCBI Taxonomy" id="171674"/>
    <lineage>
        <taxon>Bacteria</taxon>
        <taxon>Pseudomonadati</taxon>
        <taxon>Pseudomonadota</taxon>
        <taxon>Alphaproteobacteria</taxon>
        <taxon>Rhodospirillales</taxon>
        <taxon>Rhodospirillaceae</taxon>
        <taxon>Inquilinus</taxon>
    </lineage>
</organism>
<evidence type="ECO:0000313" key="2">
    <source>
        <dbReference type="EMBL" id="MBW8728160.1"/>
    </source>
</evidence>
<feature type="compositionally biased region" description="Low complexity" evidence="1">
    <location>
        <begin position="199"/>
        <end position="215"/>
    </location>
</feature>